<feature type="transmembrane region" description="Helical" evidence="5">
    <location>
        <begin position="42"/>
        <end position="59"/>
    </location>
</feature>
<evidence type="ECO:0000256" key="4">
    <source>
        <dbReference type="ARBA" id="ARBA00023136"/>
    </source>
</evidence>
<evidence type="ECO:0000256" key="5">
    <source>
        <dbReference type="SAM" id="Phobius"/>
    </source>
</evidence>
<organism evidence="6 7">
    <name type="scientific">Vibrio thalassae</name>
    <dbReference type="NCBI Taxonomy" id="1243014"/>
    <lineage>
        <taxon>Bacteria</taxon>
        <taxon>Pseudomonadati</taxon>
        <taxon>Pseudomonadota</taxon>
        <taxon>Gammaproteobacteria</taxon>
        <taxon>Vibrionales</taxon>
        <taxon>Vibrionaceae</taxon>
        <taxon>Vibrio</taxon>
    </lineage>
</organism>
<evidence type="ECO:0000256" key="2">
    <source>
        <dbReference type="ARBA" id="ARBA00022692"/>
    </source>
</evidence>
<name>A0A240EFU6_9VIBR</name>
<sequence>MNLAGLWVICYLFRPSWRSTVIVTLISATVIGITLLFTDIRYYLGLSGVLHALFAYGALQEALQGRKSSWLLVLGVTIKVAWENIYGASEATSQLIAAAVATQAHAIGFSVGLALALLVALYHTRLQHNP</sequence>
<evidence type="ECO:0000256" key="3">
    <source>
        <dbReference type="ARBA" id="ARBA00022989"/>
    </source>
</evidence>
<evidence type="ECO:0000313" key="7">
    <source>
        <dbReference type="Proteomes" id="UP000219336"/>
    </source>
</evidence>
<proteinExistence type="predicted"/>
<reference evidence="7" key="1">
    <citation type="submission" date="2016-06" db="EMBL/GenBank/DDBJ databases">
        <authorList>
            <person name="Rodrigo-Torres L."/>
            <person name="Arahal R.D."/>
            <person name="Lucena T."/>
        </authorList>
    </citation>
    <scope>NUCLEOTIDE SEQUENCE [LARGE SCALE GENOMIC DNA]</scope>
    <source>
        <strain evidence="7">CECT8203</strain>
    </source>
</reference>
<dbReference type="Gene3D" id="1.20.1540.10">
    <property type="entry name" value="Rhomboid-like"/>
    <property type="match status" value="1"/>
</dbReference>
<gene>
    <name evidence="6" type="ORF">VTH8203_01178</name>
</gene>
<evidence type="ECO:0008006" key="8">
    <source>
        <dbReference type="Google" id="ProtNLM"/>
    </source>
</evidence>
<dbReference type="GO" id="GO:0016020">
    <property type="term" value="C:membrane"/>
    <property type="evidence" value="ECO:0007669"/>
    <property type="project" value="UniProtKB-SubCell"/>
</dbReference>
<keyword evidence="4 5" id="KW-0472">Membrane</keyword>
<evidence type="ECO:0000256" key="1">
    <source>
        <dbReference type="ARBA" id="ARBA00004141"/>
    </source>
</evidence>
<dbReference type="NCBIfam" id="TIGR03902">
    <property type="entry name" value="rhom_GG_sort"/>
    <property type="match status" value="1"/>
</dbReference>
<keyword evidence="3 5" id="KW-1133">Transmembrane helix</keyword>
<dbReference type="AlphaFoldDB" id="A0A240EFU6"/>
<dbReference type="InterPro" id="IPR023826">
    <property type="entry name" value="Rhom-like_SP_proteobac"/>
</dbReference>
<keyword evidence="2 5" id="KW-0812">Transmembrane</keyword>
<feature type="transmembrane region" description="Helical" evidence="5">
    <location>
        <begin position="95"/>
        <end position="122"/>
    </location>
</feature>
<accession>A0A240EFU6</accession>
<protein>
    <recommendedName>
        <fullName evidence="8">Rhombosortase</fullName>
    </recommendedName>
</protein>
<comment type="subcellular location">
    <subcellularLocation>
        <location evidence="1">Membrane</location>
        <topology evidence="1">Multi-pass membrane protein</topology>
    </subcellularLocation>
</comment>
<dbReference type="Proteomes" id="UP000219336">
    <property type="component" value="Unassembled WGS sequence"/>
</dbReference>
<dbReference type="EMBL" id="OANU01000010">
    <property type="protein sequence ID" value="SNX47568.1"/>
    <property type="molecule type" value="Genomic_DNA"/>
</dbReference>
<dbReference type="SUPFAM" id="SSF144091">
    <property type="entry name" value="Rhomboid-like"/>
    <property type="match status" value="1"/>
</dbReference>
<evidence type="ECO:0000313" key="6">
    <source>
        <dbReference type="EMBL" id="SNX47568.1"/>
    </source>
</evidence>
<keyword evidence="7" id="KW-1185">Reference proteome</keyword>
<dbReference type="InterPro" id="IPR035952">
    <property type="entry name" value="Rhomboid-like_sf"/>
</dbReference>